<proteinExistence type="inferred from homology"/>
<dbReference type="Gene3D" id="3.30.70.20">
    <property type="match status" value="1"/>
</dbReference>
<feature type="binding site" evidence="8">
    <location>
        <position position="382"/>
    </location>
    <ligand>
        <name>[4Fe-4S] cluster</name>
        <dbReference type="ChEBI" id="CHEBI:49883"/>
        <label>1</label>
    </ligand>
</feature>
<dbReference type="PROSITE" id="PS51379">
    <property type="entry name" value="4FE4S_FER_2"/>
    <property type="match status" value="1"/>
</dbReference>
<dbReference type="InterPro" id="IPR026902">
    <property type="entry name" value="RnfC_N"/>
</dbReference>
<keyword evidence="6 8" id="KW-0408">Iron</keyword>
<evidence type="ECO:0000259" key="9">
    <source>
        <dbReference type="PROSITE" id="PS51379"/>
    </source>
</evidence>
<dbReference type="SUPFAM" id="SSF142019">
    <property type="entry name" value="Nqo1 FMN-binding domain-like"/>
    <property type="match status" value="1"/>
</dbReference>
<feature type="binding site" evidence="8">
    <location>
        <position position="385"/>
    </location>
    <ligand>
        <name>[4Fe-4S] cluster</name>
        <dbReference type="ChEBI" id="CHEBI:49883"/>
        <label>1</label>
    </ligand>
</feature>
<dbReference type="InterPro" id="IPR011538">
    <property type="entry name" value="Nuo51_FMN-bd"/>
</dbReference>
<dbReference type="Pfam" id="PF01512">
    <property type="entry name" value="Complex1_51K"/>
    <property type="match status" value="1"/>
</dbReference>
<dbReference type="OrthoDB" id="9767754at2"/>
<keyword evidence="5 8" id="KW-0249">Electron transport</keyword>
<keyword evidence="4 8" id="KW-0677">Repeat</keyword>
<dbReference type="Gene3D" id="3.40.50.11540">
    <property type="entry name" value="NADH-ubiquinone oxidoreductase 51kDa subunit"/>
    <property type="match status" value="1"/>
</dbReference>
<dbReference type="GO" id="GO:0005886">
    <property type="term" value="C:plasma membrane"/>
    <property type="evidence" value="ECO:0007669"/>
    <property type="project" value="UniProtKB-SubCell"/>
</dbReference>
<evidence type="ECO:0000256" key="3">
    <source>
        <dbReference type="ARBA" id="ARBA00022723"/>
    </source>
</evidence>
<dbReference type="EC" id="7.-.-.-" evidence="8"/>
<dbReference type="SUPFAM" id="SSF46548">
    <property type="entry name" value="alpha-helical ferredoxin"/>
    <property type="match status" value="1"/>
</dbReference>
<organism evidence="10 11">
    <name type="scientific">Treponema bryantii</name>
    <dbReference type="NCBI Taxonomy" id="163"/>
    <lineage>
        <taxon>Bacteria</taxon>
        <taxon>Pseudomonadati</taxon>
        <taxon>Spirochaetota</taxon>
        <taxon>Spirochaetia</taxon>
        <taxon>Spirochaetales</taxon>
        <taxon>Treponemataceae</taxon>
        <taxon>Treponema</taxon>
    </lineage>
</organism>
<evidence type="ECO:0000256" key="4">
    <source>
        <dbReference type="ARBA" id="ARBA00022737"/>
    </source>
</evidence>
<dbReference type="NCBIfam" id="NF003454">
    <property type="entry name" value="PRK05035.1"/>
    <property type="match status" value="1"/>
</dbReference>
<keyword evidence="3 8" id="KW-0479">Metal-binding</keyword>
<dbReference type="GO" id="GO:0009055">
    <property type="term" value="F:electron transfer activity"/>
    <property type="evidence" value="ECO:0007669"/>
    <property type="project" value="InterPro"/>
</dbReference>
<dbReference type="GO" id="GO:0046872">
    <property type="term" value="F:metal ion binding"/>
    <property type="evidence" value="ECO:0007669"/>
    <property type="project" value="UniProtKB-KW"/>
</dbReference>
<keyword evidence="8" id="KW-0472">Membrane</keyword>
<dbReference type="NCBIfam" id="TIGR01945">
    <property type="entry name" value="rnfC"/>
    <property type="match status" value="1"/>
</dbReference>
<protein>
    <recommendedName>
        <fullName evidence="8">Ion-translocating oxidoreductase complex subunit C</fullName>
        <ecNumber evidence="8">7.-.-.-</ecNumber>
    </recommendedName>
    <alternativeName>
        <fullName evidence="8">Rnf electron transport complex subunit C</fullName>
    </alternativeName>
</protein>
<sequence length="464" mass="48588">MRAKTFRGGIHPKEYKELSNQCPITPAFPASKTVTIPVTMGGAPNQPLVKVGDEVAKGQVIASGEGFMNCPVHSSVSGKVKKIQNCLVTANGTAPCIIIEADDAGREAYLPVLNPFETTKEQALARIKEAGIVGMGGASFPAHVKLNPPADKIIDYVLVNAAECEPYLTCDERTMVEQPAKVIDGLAIVLHIVNGGKDGQGHAKGIIVLEDNKAYILPSLEKEIAAAGYNDKMSVCLVKTKYPQGAEKFIVSAATGREIPSAKLPADAGCVISNVGSVCAISDAFRLGMPLIERALTISGGAVIKPVNLKVPVGTIVSDLIPSCFALKTEGAGVPVKIISGGPMMGFAMVSADFPVAKGTSGVTFLTEKETFLEEESQCISCGSCVAKCAMRLSPALIVRELKAGNIEKAKSFGLMDCIECGCCAFVCPAKVNLIQRIRLGKGIVRQQMAEAKAKAAAKAEGGK</sequence>
<dbReference type="PANTHER" id="PTHR43034">
    <property type="entry name" value="ION-TRANSLOCATING OXIDOREDUCTASE COMPLEX SUBUNIT C"/>
    <property type="match status" value="1"/>
</dbReference>
<dbReference type="PANTHER" id="PTHR43034:SF2">
    <property type="entry name" value="ION-TRANSLOCATING OXIDOREDUCTASE COMPLEX SUBUNIT C"/>
    <property type="match status" value="1"/>
</dbReference>
<dbReference type="EMBL" id="FORI01000002">
    <property type="protein sequence ID" value="SFI53454.1"/>
    <property type="molecule type" value="Genomic_DNA"/>
</dbReference>
<dbReference type="Proteomes" id="UP000182737">
    <property type="component" value="Unassembled WGS sequence"/>
</dbReference>
<evidence type="ECO:0000313" key="11">
    <source>
        <dbReference type="Proteomes" id="UP000182737"/>
    </source>
</evidence>
<dbReference type="PROSITE" id="PS00198">
    <property type="entry name" value="4FE4S_FER_1"/>
    <property type="match status" value="1"/>
</dbReference>
<feature type="binding site" evidence="8">
    <location>
        <position position="389"/>
    </location>
    <ligand>
        <name>[4Fe-4S] cluster</name>
        <dbReference type="ChEBI" id="CHEBI:49883"/>
        <label>2</label>
    </ligand>
</feature>
<evidence type="ECO:0000256" key="8">
    <source>
        <dbReference type="HAMAP-Rule" id="MF_00461"/>
    </source>
</evidence>
<dbReference type="Pfam" id="PF13237">
    <property type="entry name" value="Fer4_10"/>
    <property type="match status" value="1"/>
</dbReference>
<dbReference type="GO" id="GO:0022900">
    <property type="term" value="P:electron transport chain"/>
    <property type="evidence" value="ECO:0007669"/>
    <property type="project" value="UniProtKB-UniRule"/>
</dbReference>
<keyword evidence="8" id="KW-1278">Translocase</keyword>
<feature type="binding site" evidence="8">
    <location>
        <position position="421"/>
    </location>
    <ligand>
        <name>[4Fe-4S] cluster</name>
        <dbReference type="ChEBI" id="CHEBI:49883"/>
        <label>2</label>
    </ligand>
</feature>
<dbReference type="InterPro" id="IPR017896">
    <property type="entry name" value="4Fe4S_Fe-S-bd"/>
</dbReference>
<comment type="cofactor">
    <cofactor evidence="8">
        <name>[4Fe-4S] cluster</name>
        <dbReference type="ChEBI" id="CHEBI:49883"/>
    </cofactor>
    <text evidence="8">Binds 2 [4Fe-4S] clusters per subunit.</text>
</comment>
<accession>A0A1I3IZN1</accession>
<keyword evidence="11" id="KW-1185">Reference proteome</keyword>
<keyword evidence="8" id="KW-1003">Cell membrane</keyword>
<dbReference type="Pfam" id="PF13375">
    <property type="entry name" value="RnfC_N"/>
    <property type="match status" value="1"/>
</dbReference>
<evidence type="ECO:0000256" key="6">
    <source>
        <dbReference type="ARBA" id="ARBA00023004"/>
    </source>
</evidence>
<evidence type="ECO:0000256" key="5">
    <source>
        <dbReference type="ARBA" id="ARBA00022982"/>
    </source>
</evidence>
<comment type="subunit">
    <text evidence="8">The complex is composed of six subunits: RnfA, RnfB, RnfC, RnfD, RnfE and RnfG.</text>
</comment>
<comment type="subcellular location">
    <subcellularLocation>
        <location evidence="8">Cell membrane</location>
        <topology evidence="8">Peripheral membrane protein</topology>
    </subcellularLocation>
</comment>
<feature type="domain" description="4Fe-4S ferredoxin-type" evidence="9">
    <location>
        <begin position="409"/>
        <end position="438"/>
    </location>
</feature>
<evidence type="ECO:0000256" key="1">
    <source>
        <dbReference type="ARBA" id="ARBA00022448"/>
    </source>
</evidence>
<feature type="binding site" evidence="8">
    <location>
        <position position="428"/>
    </location>
    <ligand>
        <name>[4Fe-4S] cluster</name>
        <dbReference type="ChEBI" id="CHEBI:49883"/>
        <label>1</label>
    </ligand>
</feature>
<evidence type="ECO:0000313" key="10">
    <source>
        <dbReference type="EMBL" id="SFI53454.1"/>
    </source>
</evidence>
<dbReference type="RefSeq" id="WP_074930631.1">
    <property type="nucleotide sequence ID" value="NZ_FORI01000002.1"/>
</dbReference>
<dbReference type="InterPro" id="IPR017900">
    <property type="entry name" value="4Fe4S_Fe_S_CS"/>
</dbReference>
<name>A0A1I3IZN1_9SPIR</name>
<comment type="similarity">
    <text evidence="8">Belongs to the 4Fe4S bacterial-type ferredoxin family. RnfC subfamily.</text>
</comment>
<evidence type="ECO:0000256" key="7">
    <source>
        <dbReference type="ARBA" id="ARBA00023014"/>
    </source>
</evidence>
<dbReference type="InterPro" id="IPR037225">
    <property type="entry name" value="Nuo51_FMN-bd_sf"/>
</dbReference>
<feature type="binding site" evidence="8">
    <location>
        <position position="418"/>
    </location>
    <ligand>
        <name>[4Fe-4S] cluster</name>
        <dbReference type="ChEBI" id="CHEBI:49883"/>
        <label>2</label>
    </ligand>
</feature>
<reference evidence="11" key="1">
    <citation type="submission" date="2016-10" db="EMBL/GenBank/DDBJ databases">
        <authorList>
            <person name="Varghese N."/>
            <person name="Submissions S."/>
        </authorList>
    </citation>
    <scope>NUCLEOTIDE SEQUENCE [LARGE SCALE GENOMIC DNA]</scope>
    <source>
        <strain evidence="11">XBD1002</strain>
    </source>
</reference>
<evidence type="ECO:0000256" key="2">
    <source>
        <dbReference type="ARBA" id="ARBA00022485"/>
    </source>
</evidence>
<feature type="binding site" evidence="8">
    <location>
        <position position="424"/>
    </location>
    <ligand>
        <name>[4Fe-4S] cluster</name>
        <dbReference type="ChEBI" id="CHEBI:49883"/>
        <label>2</label>
    </ligand>
</feature>
<comment type="function">
    <text evidence="8">Part of a membrane-bound complex that couples electron transfer with translocation of ions across the membrane.</text>
</comment>
<keyword evidence="7 8" id="KW-0411">Iron-sulfur</keyword>
<dbReference type="GO" id="GO:0051539">
    <property type="term" value="F:4 iron, 4 sulfur cluster binding"/>
    <property type="evidence" value="ECO:0007669"/>
    <property type="project" value="UniProtKB-KW"/>
</dbReference>
<dbReference type="AlphaFoldDB" id="A0A1I3IZN1"/>
<dbReference type="HAMAP" id="MF_00461">
    <property type="entry name" value="RsxC_RnfC"/>
    <property type="match status" value="1"/>
</dbReference>
<gene>
    <name evidence="8" type="primary">rnfC</name>
    <name evidence="10" type="ORF">SAMN04487775_102243</name>
</gene>
<keyword evidence="1 8" id="KW-0813">Transport</keyword>
<keyword evidence="2 8" id="KW-0004">4Fe-4S</keyword>
<feature type="binding site" evidence="8">
    <location>
        <position position="379"/>
    </location>
    <ligand>
        <name>[4Fe-4S] cluster</name>
        <dbReference type="ChEBI" id="CHEBI:49883"/>
        <label>1</label>
    </ligand>
</feature>
<dbReference type="InterPro" id="IPR010208">
    <property type="entry name" value="Ion_transpt_RnfC/RsxC"/>
</dbReference>